<dbReference type="InterPro" id="IPR039537">
    <property type="entry name" value="Retrotran_Ty1/copia-like"/>
</dbReference>
<protein>
    <recommendedName>
        <fullName evidence="3">GAG-pre-integrase domain-containing protein</fullName>
    </recommendedName>
</protein>
<dbReference type="RefSeq" id="XP_060323427.1">
    <property type="nucleotide sequence ID" value="XM_060466448.1"/>
</dbReference>
<comment type="caution">
    <text evidence="1">The sequence shown here is derived from an EMBL/GenBank/DDBJ whole genome shotgun (WGS) entry which is preliminary data.</text>
</comment>
<reference evidence="1" key="1">
    <citation type="submission" date="2023-06" db="EMBL/GenBank/DDBJ databases">
        <authorList>
            <consortium name="Lawrence Berkeley National Laboratory"/>
            <person name="Ahrendt S."/>
            <person name="Sahu N."/>
            <person name="Indic B."/>
            <person name="Wong-Bajracharya J."/>
            <person name="Merenyi Z."/>
            <person name="Ke H.-M."/>
            <person name="Monk M."/>
            <person name="Kocsube S."/>
            <person name="Drula E."/>
            <person name="Lipzen A."/>
            <person name="Balint B."/>
            <person name="Henrissat B."/>
            <person name="Andreopoulos B."/>
            <person name="Martin F.M."/>
            <person name="Harder C.B."/>
            <person name="Rigling D."/>
            <person name="Ford K.L."/>
            <person name="Foster G.D."/>
            <person name="Pangilinan J."/>
            <person name="Papanicolaou A."/>
            <person name="Barry K."/>
            <person name="LaButti K."/>
            <person name="Viragh M."/>
            <person name="Koriabine M."/>
            <person name="Yan M."/>
            <person name="Riley R."/>
            <person name="Champramary S."/>
            <person name="Plett K.L."/>
            <person name="Tsai I.J."/>
            <person name="Slot J."/>
            <person name="Sipos G."/>
            <person name="Plett J."/>
            <person name="Nagy L.G."/>
            <person name="Grigoriev I.V."/>
        </authorList>
    </citation>
    <scope>NUCLEOTIDE SEQUENCE</scope>
    <source>
        <strain evidence="1">CCBAS 213</strain>
    </source>
</reference>
<evidence type="ECO:0000313" key="2">
    <source>
        <dbReference type="Proteomes" id="UP001175211"/>
    </source>
</evidence>
<evidence type="ECO:0000313" key="1">
    <source>
        <dbReference type="EMBL" id="KAK0439978.1"/>
    </source>
</evidence>
<organism evidence="1 2">
    <name type="scientific">Armillaria tabescens</name>
    <name type="common">Ringless honey mushroom</name>
    <name type="synonym">Agaricus tabescens</name>
    <dbReference type="NCBI Taxonomy" id="1929756"/>
    <lineage>
        <taxon>Eukaryota</taxon>
        <taxon>Fungi</taxon>
        <taxon>Dikarya</taxon>
        <taxon>Basidiomycota</taxon>
        <taxon>Agaricomycotina</taxon>
        <taxon>Agaricomycetes</taxon>
        <taxon>Agaricomycetidae</taxon>
        <taxon>Agaricales</taxon>
        <taxon>Marasmiineae</taxon>
        <taxon>Physalacriaceae</taxon>
        <taxon>Desarmillaria</taxon>
    </lineage>
</organism>
<proteinExistence type="predicted"/>
<dbReference type="Proteomes" id="UP001175211">
    <property type="component" value="Unassembled WGS sequence"/>
</dbReference>
<dbReference type="EMBL" id="JAUEPS010000081">
    <property type="protein sequence ID" value="KAK0439978.1"/>
    <property type="molecule type" value="Genomic_DNA"/>
</dbReference>
<keyword evidence="2" id="KW-1185">Reference proteome</keyword>
<feature type="non-terminal residue" evidence="1">
    <location>
        <position position="164"/>
    </location>
</feature>
<dbReference type="GeneID" id="85349996"/>
<gene>
    <name evidence="1" type="ORF">EV420DRAFT_1220201</name>
</gene>
<sequence>LISVSRLDDAKCYTLFGNGKCVTFEKDDHGWRTSYVPPLSSLDRLYHLNVPGSSRDTSYNTTTSLKPTKLQSLHEALGHLGHCNIKGMVIKGNVLGICLSTKELSEDPGICATCAQGKSKHASFPPRGSSLAKNILDLVHSDQWGPAPVQSYHGYRYLYTFTDD</sequence>
<accession>A0AA39JGA8</accession>
<dbReference type="AlphaFoldDB" id="A0AA39JGA8"/>
<name>A0AA39JGA8_ARMTA</name>
<evidence type="ECO:0008006" key="3">
    <source>
        <dbReference type="Google" id="ProtNLM"/>
    </source>
</evidence>
<dbReference type="PANTHER" id="PTHR42648:SF28">
    <property type="entry name" value="TRANSPOSON-ENCODED PROTEIN WITH RIBONUCLEASE H-LIKE AND RETROVIRUS ZINC FINGER-LIKE DOMAINS"/>
    <property type="match status" value="1"/>
</dbReference>
<dbReference type="PANTHER" id="PTHR42648">
    <property type="entry name" value="TRANSPOSASE, PUTATIVE-RELATED"/>
    <property type="match status" value="1"/>
</dbReference>
<feature type="non-terminal residue" evidence="1">
    <location>
        <position position="1"/>
    </location>
</feature>